<organism evidence="5 6">
    <name type="scientific">Anaerobutyricum hallii</name>
    <dbReference type="NCBI Taxonomy" id="39488"/>
    <lineage>
        <taxon>Bacteria</taxon>
        <taxon>Bacillati</taxon>
        <taxon>Bacillota</taxon>
        <taxon>Clostridia</taxon>
        <taxon>Lachnospirales</taxon>
        <taxon>Lachnospiraceae</taxon>
        <taxon>Anaerobutyricum</taxon>
    </lineage>
</organism>
<dbReference type="CDD" id="cd00090">
    <property type="entry name" value="HTH_ARSR"/>
    <property type="match status" value="1"/>
</dbReference>
<dbReference type="Proteomes" id="UP000095679">
    <property type="component" value="Unassembled WGS sequence"/>
</dbReference>
<keyword evidence="3" id="KW-0804">Transcription</keyword>
<evidence type="ECO:0000313" key="5">
    <source>
        <dbReference type="EMBL" id="CUO80136.1"/>
    </source>
</evidence>
<feature type="domain" description="HTH hxlR-type" evidence="4">
    <location>
        <begin position="11"/>
        <end position="108"/>
    </location>
</feature>
<evidence type="ECO:0000256" key="1">
    <source>
        <dbReference type="ARBA" id="ARBA00023015"/>
    </source>
</evidence>
<name>A0A174I2I0_9FIRM</name>
<keyword evidence="1" id="KW-0805">Transcription regulation</keyword>
<evidence type="ECO:0000256" key="3">
    <source>
        <dbReference type="ARBA" id="ARBA00023163"/>
    </source>
</evidence>
<evidence type="ECO:0000313" key="6">
    <source>
        <dbReference type="Proteomes" id="UP000095679"/>
    </source>
</evidence>
<dbReference type="Gene3D" id="1.10.10.10">
    <property type="entry name" value="Winged helix-like DNA-binding domain superfamily/Winged helix DNA-binding domain"/>
    <property type="match status" value="1"/>
</dbReference>
<dbReference type="Pfam" id="PF01638">
    <property type="entry name" value="HxlR"/>
    <property type="match status" value="1"/>
</dbReference>
<dbReference type="GO" id="GO:0003677">
    <property type="term" value="F:DNA binding"/>
    <property type="evidence" value="ECO:0007669"/>
    <property type="project" value="UniProtKB-KW"/>
</dbReference>
<dbReference type="AlphaFoldDB" id="A0A174I2I0"/>
<dbReference type="InterPro" id="IPR036390">
    <property type="entry name" value="WH_DNA-bd_sf"/>
</dbReference>
<proteinExistence type="predicted"/>
<dbReference type="SUPFAM" id="SSF46785">
    <property type="entry name" value="Winged helix' DNA-binding domain"/>
    <property type="match status" value="1"/>
</dbReference>
<dbReference type="InterPro" id="IPR002577">
    <property type="entry name" value="HTH_HxlR"/>
</dbReference>
<dbReference type="PROSITE" id="PS51118">
    <property type="entry name" value="HTH_HXLR"/>
    <property type="match status" value="1"/>
</dbReference>
<dbReference type="InterPro" id="IPR011991">
    <property type="entry name" value="ArsR-like_HTH"/>
</dbReference>
<sequence length="108" mass="12754">MSNMKSPLPQCASMVRIQNILSGKWKITILWYIAEYKVQRFGELRRRLGDITQSTLTKQLRELEQDGFVSRYVYQEVPPKVEYSLTELGKSFVPILQDMKKWSDIHLM</sequence>
<dbReference type="PANTHER" id="PTHR33204:SF29">
    <property type="entry name" value="TRANSCRIPTIONAL REGULATOR"/>
    <property type="match status" value="1"/>
</dbReference>
<evidence type="ECO:0000256" key="2">
    <source>
        <dbReference type="ARBA" id="ARBA00023125"/>
    </source>
</evidence>
<dbReference type="RefSeq" id="WP_055299380.1">
    <property type="nucleotide sequence ID" value="NZ_BLYK01000018.1"/>
</dbReference>
<evidence type="ECO:0000259" key="4">
    <source>
        <dbReference type="PROSITE" id="PS51118"/>
    </source>
</evidence>
<dbReference type="InterPro" id="IPR036388">
    <property type="entry name" value="WH-like_DNA-bd_sf"/>
</dbReference>
<protein>
    <submittedName>
        <fullName evidence="5">HTH-type transcriptional activator hxlR</fullName>
    </submittedName>
</protein>
<reference evidence="5 6" key="1">
    <citation type="submission" date="2015-09" db="EMBL/GenBank/DDBJ databases">
        <authorList>
            <consortium name="Pathogen Informatics"/>
        </authorList>
    </citation>
    <scope>NUCLEOTIDE SEQUENCE [LARGE SCALE GENOMIC DNA]</scope>
    <source>
        <strain evidence="5 6">2789STDY5834835</strain>
    </source>
</reference>
<dbReference type="PANTHER" id="PTHR33204">
    <property type="entry name" value="TRANSCRIPTIONAL REGULATOR, MARR FAMILY"/>
    <property type="match status" value="1"/>
</dbReference>
<dbReference type="EMBL" id="CYZL01000025">
    <property type="protein sequence ID" value="CUO80136.1"/>
    <property type="molecule type" value="Genomic_DNA"/>
</dbReference>
<accession>A0A174I2I0</accession>
<gene>
    <name evidence="5" type="primary">hxlR_2</name>
    <name evidence="5" type="ORF">ERS852450_02449</name>
</gene>
<keyword evidence="2" id="KW-0238">DNA-binding</keyword>